<reference evidence="1 2" key="1">
    <citation type="submission" date="2015-02" db="EMBL/GenBank/DDBJ databases">
        <title>Draft genome sequences of ten Microbacterium spp. with emphasis on heavy metal contaminated environments.</title>
        <authorList>
            <person name="Corretto E."/>
        </authorList>
    </citation>
    <scope>NUCLEOTIDE SEQUENCE [LARGE SCALE GENOMIC DNA]</scope>
    <source>
        <strain evidence="1 2">DSM 12966</strain>
    </source>
</reference>
<evidence type="ECO:0000313" key="1">
    <source>
        <dbReference type="EMBL" id="KJL18237.1"/>
    </source>
</evidence>
<dbReference type="GeneID" id="94443835"/>
<organism evidence="1 2">
    <name type="scientific">Microbacterium foliorum</name>
    <dbReference type="NCBI Taxonomy" id="104336"/>
    <lineage>
        <taxon>Bacteria</taxon>
        <taxon>Bacillati</taxon>
        <taxon>Actinomycetota</taxon>
        <taxon>Actinomycetes</taxon>
        <taxon>Micrococcales</taxon>
        <taxon>Microbacteriaceae</taxon>
        <taxon>Microbacterium</taxon>
    </lineage>
</organism>
<dbReference type="KEGG" id="mfol:DXT68_05485"/>
<accession>A0A0F0KBF0</accession>
<dbReference type="Proteomes" id="UP000033572">
    <property type="component" value="Unassembled WGS sequence"/>
</dbReference>
<gene>
    <name evidence="1" type="ORF">RN50_03346</name>
</gene>
<comment type="caution">
    <text evidence="1">The sequence shown here is derived from an EMBL/GenBank/DDBJ whole genome shotgun (WGS) entry which is preliminary data.</text>
</comment>
<keyword evidence="2" id="KW-1185">Reference proteome</keyword>
<protein>
    <submittedName>
        <fullName evidence="1">Uncharacterized protein</fullName>
    </submittedName>
</protein>
<dbReference type="AlphaFoldDB" id="A0A0F0KBF0"/>
<proteinExistence type="predicted"/>
<dbReference type="PATRIC" id="fig|104336.4.peg.3387"/>
<dbReference type="EMBL" id="JYIU01000046">
    <property type="protein sequence ID" value="KJL18237.1"/>
    <property type="molecule type" value="Genomic_DNA"/>
</dbReference>
<dbReference type="RefSeq" id="WP_045255707.1">
    <property type="nucleotide sequence ID" value="NZ_CP031425.1"/>
</dbReference>
<evidence type="ECO:0000313" key="2">
    <source>
        <dbReference type="Proteomes" id="UP000033572"/>
    </source>
</evidence>
<sequence length="135" mass="14975">MYEPNGLLSRLVGERMYSVEFVLNDYVQFRFDGSPGAGDPVTLNCYVWPLIEFDGRTWSEKDAGYADALRRLTPGTVVSTTEQTGSGVRIALDTGALVIHPTLDDIHVEIAEISGFKDGAWMVWRPGEESFEDLA</sequence>
<name>A0A0F0KBF0_9MICO</name>